<dbReference type="SUPFAM" id="SSF50998">
    <property type="entry name" value="Quinoprotein alcohol dehydrogenase-like"/>
    <property type="match status" value="1"/>
</dbReference>
<dbReference type="OrthoDB" id="244732at2"/>
<keyword evidence="5" id="KW-1185">Reference proteome</keyword>
<accession>A0A5C5XLP0</accession>
<feature type="region of interest" description="Disordered" evidence="1">
    <location>
        <begin position="124"/>
        <end position="144"/>
    </location>
</feature>
<protein>
    <submittedName>
        <fullName evidence="4">Outer membrane biogenesis protein BamB</fullName>
    </submittedName>
</protein>
<evidence type="ECO:0000256" key="2">
    <source>
        <dbReference type="SAM" id="SignalP"/>
    </source>
</evidence>
<dbReference type="InterPro" id="IPR015943">
    <property type="entry name" value="WD40/YVTN_repeat-like_dom_sf"/>
</dbReference>
<comment type="caution">
    <text evidence="4">The sequence shown here is derived from an EMBL/GenBank/DDBJ whole genome shotgun (WGS) entry which is preliminary data.</text>
</comment>
<dbReference type="AlphaFoldDB" id="A0A5C5XLP0"/>
<keyword evidence="2" id="KW-0732">Signal</keyword>
<dbReference type="InterPro" id="IPR011047">
    <property type="entry name" value="Quinoprotein_ADH-like_sf"/>
</dbReference>
<feature type="chain" id="PRO_5022706054" evidence="2">
    <location>
        <begin position="28"/>
        <end position="450"/>
    </location>
</feature>
<dbReference type="RefSeq" id="WP_146505644.1">
    <property type="nucleotide sequence ID" value="NZ_SJPG01000001.1"/>
</dbReference>
<gene>
    <name evidence="4" type="ORF">Pan54_46290</name>
</gene>
<evidence type="ECO:0000313" key="4">
    <source>
        <dbReference type="EMBL" id="TWT63870.1"/>
    </source>
</evidence>
<reference evidence="4 5" key="1">
    <citation type="submission" date="2019-02" db="EMBL/GenBank/DDBJ databases">
        <title>Deep-cultivation of Planctomycetes and their phenomic and genomic characterization uncovers novel biology.</title>
        <authorList>
            <person name="Wiegand S."/>
            <person name="Jogler M."/>
            <person name="Boedeker C."/>
            <person name="Pinto D."/>
            <person name="Vollmers J."/>
            <person name="Rivas-Marin E."/>
            <person name="Kohn T."/>
            <person name="Peeters S.H."/>
            <person name="Heuer A."/>
            <person name="Rast P."/>
            <person name="Oberbeckmann S."/>
            <person name="Bunk B."/>
            <person name="Jeske O."/>
            <person name="Meyerdierks A."/>
            <person name="Storesund J.E."/>
            <person name="Kallscheuer N."/>
            <person name="Luecker S."/>
            <person name="Lage O.M."/>
            <person name="Pohl T."/>
            <person name="Merkel B.J."/>
            <person name="Hornburger P."/>
            <person name="Mueller R.-W."/>
            <person name="Bruemmer F."/>
            <person name="Labrenz M."/>
            <person name="Spormann A.M."/>
            <person name="Op Den Camp H."/>
            <person name="Overmann J."/>
            <person name="Amann R."/>
            <person name="Jetten M.S.M."/>
            <person name="Mascher T."/>
            <person name="Medema M.H."/>
            <person name="Devos D.P."/>
            <person name="Kaster A.-K."/>
            <person name="Ovreas L."/>
            <person name="Rohde M."/>
            <person name="Galperin M.Y."/>
            <person name="Jogler C."/>
        </authorList>
    </citation>
    <scope>NUCLEOTIDE SEQUENCE [LARGE SCALE GENOMIC DNA]</scope>
    <source>
        <strain evidence="4 5">Pan54</strain>
    </source>
</reference>
<dbReference type="Gene3D" id="2.130.10.10">
    <property type="entry name" value="YVTN repeat-like/Quinoprotein amine dehydrogenase"/>
    <property type="match status" value="1"/>
</dbReference>
<feature type="signal peptide" evidence="2">
    <location>
        <begin position="1"/>
        <end position="27"/>
    </location>
</feature>
<dbReference type="Gene3D" id="2.40.128.630">
    <property type="match status" value="1"/>
</dbReference>
<dbReference type="Pfam" id="PF13360">
    <property type="entry name" value="PQQ_2"/>
    <property type="match status" value="1"/>
</dbReference>
<dbReference type="PANTHER" id="PTHR34512">
    <property type="entry name" value="CELL SURFACE PROTEIN"/>
    <property type="match status" value="1"/>
</dbReference>
<dbReference type="EMBL" id="SJPG01000001">
    <property type="protein sequence ID" value="TWT63870.1"/>
    <property type="molecule type" value="Genomic_DNA"/>
</dbReference>
<organism evidence="4 5">
    <name type="scientific">Rubinisphaera italica</name>
    <dbReference type="NCBI Taxonomy" id="2527969"/>
    <lineage>
        <taxon>Bacteria</taxon>
        <taxon>Pseudomonadati</taxon>
        <taxon>Planctomycetota</taxon>
        <taxon>Planctomycetia</taxon>
        <taxon>Planctomycetales</taxon>
        <taxon>Planctomycetaceae</taxon>
        <taxon>Rubinisphaera</taxon>
    </lineage>
</organism>
<dbReference type="Proteomes" id="UP000316095">
    <property type="component" value="Unassembled WGS sequence"/>
</dbReference>
<evidence type="ECO:0000256" key="1">
    <source>
        <dbReference type="SAM" id="MobiDB-lite"/>
    </source>
</evidence>
<feature type="domain" description="Pyrrolo-quinoline quinone repeat" evidence="3">
    <location>
        <begin position="110"/>
        <end position="374"/>
    </location>
</feature>
<proteinExistence type="predicted"/>
<name>A0A5C5XLP0_9PLAN</name>
<evidence type="ECO:0000259" key="3">
    <source>
        <dbReference type="Pfam" id="PF13360"/>
    </source>
</evidence>
<sequence length="450" mass="49942" precursor="true">MHCGKNASLICTITCCVVLTLSSPLQAENWPSWRGPTQNGISTEKGIPTEFAGEENKNVAWKVALPGPAGATPVVWGDRIFLTSPVVEYFVNEDGVKAPKEQPQPLMLMCFDTSGKELWSRQIAESDQTARGDEGNAASPSPVTDGEHVWSFMGTGDLACFDFEGNEIWSFNVQDRYGKFDIQFGMTSTPVVEGDYLYMAILHGSMSSGETGYAKIIRINKRTGKANYAVDRPSEATYENTHSYASPILYQDDHQKYLIVHGGDYTTAHHLEDGSEIWRVGDMNPEENYNRYLRFVASPSYGDGVVVCPTAKNGPVVCVDANSKGNVTHNKKFELWRADKTTDVPSPLVHDGLTYICRQDGNVFCVESRSGEEVYPLQKTHRQRHRASPILVDGHIYLTARDGRITVFKTGREFEIVAENNLGEDMSSSPVVSNGVMYLRSFGHLWAIKK</sequence>
<dbReference type="InterPro" id="IPR002372">
    <property type="entry name" value="PQQ_rpt_dom"/>
</dbReference>
<evidence type="ECO:0000313" key="5">
    <source>
        <dbReference type="Proteomes" id="UP000316095"/>
    </source>
</evidence>
<dbReference type="PANTHER" id="PTHR34512:SF30">
    <property type="entry name" value="OUTER MEMBRANE PROTEIN ASSEMBLY FACTOR BAMB"/>
    <property type="match status" value="1"/>
</dbReference>